<dbReference type="Pfam" id="PF01730">
    <property type="entry name" value="UreF"/>
    <property type="match status" value="1"/>
</dbReference>
<proteinExistence type="inferred from homology"/>
<dbReference type="PANTHER" id="PTHR33620:SF1">
    <property type="entry name" value="UREASE ACCESSORY PROTEIN F"/>
    <property type="match status" value="1"/>
</dbReference>
<comment type="subunit">
    <text evidence="3">UreD, UreF and UreG form a complex that acts as a GTP-hydrolysis-dependent molecular chaperone, activating the urease apoprotein by helping to assemble the nickel containing metallocenter of UreC. The UreE protein probably delivers the nickel.</text>
</comment>
<dbReference type="InterPro" id="IPR038277">
    <property type="entry name" value="UreF_sf"/>
</dbReference>
<comment type="similarity">
    <text evidence="3">Belongs to the UreF family.</text>
</comment>
<dbReference type="GO" id="GO:0005737">
    <property type="term" value="C:cytoplasm"/>
    <property type="evidence" value="ECO:0007669"/>
    <property type="project" value="UniProtKB-SubCell"/>
</dbReference>
<comment type="subcellular location">
    <subcellularLocation>
        <location evidence="3">Cytoplasm</location>
    </subcellularLocation>
</comment>
<gene>
    <name evidence="3" type="primary">ureF</name>
    <name evidence="4" type="ORF">E2R59_13485</name>
</gene>
<evidence type="ECO:0000313" key="4">
    <source>
        <dbReference type="EMBL" id="TDL40981.1"/>
    </source>
</evidence>
<dbReference type="RefSeq" id="WP_133410986.1">
    <property type="nucleotide sequence ID" value="NZ_SMZT01000006.1"/>
</dbReference>
<dbReference type="Gene3D" id="1.10.4190.10">
    <property type="entry name" value="Urease accessory protein UreF"/>
    <property type="match status" value="1"/>
</dbReference>
<evidence type="ECO:0000256" key="3">
    <source>
        <dbReference type="HAMAP-Rule" id="MF_01385"/>
    </source>
</evidence>
<reference evidence="4 5" key="1">
    <citation type="submission" date="2019-03" db="EMBL/GenBank/DDBJ databases">
        <title>Genome Sequencing and Assembly of Various Microbes Isolated from Partially Reclaimed Soil and Acid Mine Drainage (AMD) Site.</title>
        <authorList>
            <person name="Steinbock B."/>
            <person name="Bechtold R."/>
            <person name="Sevigny J.L."/>
            <person name="Thomas D."/>
            <person name="Cuthill L.R."/>
            <person name="Aveiro Johannsen E.J."/>
            <person name="Thomas K."/>
            <person name="Ghosh A."/>
        </authorList>
    </citation>
    <scope>NUCLEOTIDE SEQUENCE [LARGE SCALE GENOMIC DNA]</scope>
    <source>
        <strain evidence="4 5">S-A3</strain>
    </source>
</reference>
<dbReference type="AlphaFoldDB" id="A0A4R5Y8C2"/>
<name>A0A4R5Y8C2_KOCRO</name>
<dbReference type="GeneID" id="64348434"/>
<dbReference type="InterPro" id="IPR002639">
    <property type="entry name" value="UreF"/>
</dbReference>
<dbReference type="GO" id="GO:0016151">
    <property type="term" value="F:nickel cation binding"/>
    <property type="evidence" value="ECO:0007669"/>
    <property type="project" value="UniProtKB-UniRule"/>
</dbReference>
<keyword evidence="3" id="KW-0963">Cytoplasm</keyword>
<dbReference type="PIRSF" id="PIRSF009467">
    <property type="entry name" value="Ureas_acces_UreF"/>
    <property type="match status" value="1"/>
</dbReference>
<dbReference type="EMBL" id="SMZT01000006">
    <property type="protein sequence ID" value="TDL40981.1"/>
    <property type="molecule type" value="Genomic_DNA"/>
</dbReference>
<comment type="caution">
    <text evidence="4">The sequence shown here is derived from an EMBL/GenBank/DDBJ whole genome shotgun (WGS) entry which is preliminary data.</text>
</comment>
<evidence type="ECO:0000256" key="2">
    <source>
        <dbReference type="ARBA" id="ARBA00023186"/>
    </source>
</evidence>
<comment type="function">
    <text evidence="3">Required for maturation of urease via the functional incorporation of the urease nickel metallocenter.</text>
</comment>
<dbReference type="Proteomes" id="UP000295163">
    <property type="component" value="Unassembled WGS sequence"/>
</dbReference>
<protein>
    <recommendedName>
        <fullName evidence="3">Urease accessory protein UreF</fullName>
    </recommendedName>
</protein>
<evidence type="ECO:0000313" key="5">
    <source>
        <dbReference type="Proteomes" id="UP000295163"/>
    </source>
</evidence>
<dbReference type="PANTHER" id="PTHR33620">
    <property type="entry name" value="UREASE ACCESSORY PROTEIN F"/>
    <property type="match status" value="1"/>
</dbReference>
<keyword evidence="1 3" id="KW-0996">Nickel insertion</keyword>
<dbReference type="HAMAP" id="MF_01385">
    <property type="entry name" value="UreF"/>
    <property type="match status" value="1"/>
</dbReference>
<sequence length="240" mass="25233">MPSTPTEHSPAGAAGSLAGTLAVLQLADSALPTGAFAHSLGLETYVDDGTVHDEPSFLAWIRHCLHHQVVPAEGWAVRAVATAADDDAVWRADDLLAAQALPVQVRDAATAMGRRMTGIGAENFPSPRLLAYAQRQRAGTSRGSPAVAFALVGAGLGVAWEQLAGAYLFSTVTSLTQNAVRGIPIGQNAGQRVLRALHEDVARGVERIASMAEHEAGATSPGLEIAQMRHAWQRARMFMS</sequence>
<keyword evidence="2 3" id="KW-0143">Chaperone</keyword>
<accession>A0A4R5Y8C2</accession>
<evidence type="ECO:0000256" key="1">
    <source>
        <dbReference type="ARBA" id="ARBA00022988"/>
    </source>
</evidence>
<organism evidence="4 5">
    <name type="scientific">Kocuria rosea</name>
    <name type="common">Deinococcus erythromyxa</name>
    <name type="synonym">Micrococcus rubens</name>
    <dbReference type="NCBI Taxonomy" id="1275"/>
    <lineage>
        <taxon>Bacteria</taxon>
        <taxon>Bacillati</taxon>
        <taxon>Actinomycetota</taxon>
        <taxon>Actinomycetes</taxon>
        <taxon>Micrococcales</taxon>
        <taxon>Micrococcaceae</taxon>
        <taxon>Kocuria</taxon>
    </lineage>
</organism>